<keyword evidence="4" id="KW-0862">Zinc</keyword>
<accession>A0A328C4D7</accession>
<dbReference type="PANTHER" id="PTHR46233:SF3">
    <property type="entry name" value="HYDROXYACYLGLUTATHIONE HYDROLASE GLOC"/>
    <property type="match status" value="1"/>
</dbReference>
<dbReference type="GO" id="GO:0016787">
    <property type="term" value="F:hydrolase activity"/>
    <property type="evidence" value="ECO:0007669"/>
    <property type="project" value="UniProtKB-KW"/>
</dbReference>
<dbReference type="InterPro" id="IPR051453">
    <property type="entry name" value="MBL_Glyoxalase_II"/>
</dbReference>
<dbReference type="AlphaFoldDB" id="A0A328C4D7"/>
<dbReference type="SMART" id="SM00849">
    <property type="entry name" value="Lactamase_B"/>
    <property type="match status" value="1"/>
</dbReference>
<gene>
    <name evidence="6" type="ORF">DL240_14100</name>
</gene>
<organism evidence="6 7">
    <name type="scientific">Lujinxingia litoralis</name>
    <dbReference type="NCBI Taxonomy" id="2211119"/>
    <lineage>
        <taxon>Bacteria</taxon>
        <taxon>Deltaproteobacteria</taxon>
        <taxon>Bradymonadales</taxon>
        <taxon>Lujinxingiaceae</taxon>
        <taxon>Lujinxingia</taxon>
    </lineage>
</organism>
<dbReference type="SUPFAM" id="SSF56281">
    <property type="entry name" value="Metallo-hydrolase/oxidoreductase"/>
    <property type="match status" value="1"/>
</dbReference>
<reference evidence="6 7" key="1">
    <citation type="submission" date="2018-05" db="EMBL/GenBank/DDBJ databases">
        <title>Lujinxingia marina gen. nov. sp. nov., a new facultative anaerobic member of the class Deltaproteobacteria, and proposal of Lujinxingaceae fam. nov.</title>
        <authorList>
            <person name="Li C.-M."/>
        </authorList>
    </citation>
    <scope>NUCLEOTIDE SEQUENCE [LARGE SCALE GENOMIC DNA]</scope>
    <source>
        <strain evidence="6 7">B210</strain>
    </source>
</reference>
<dbReference type="PANTHER" id="PTHR46233">
    <property type="entry name" value="HYDROXYACYLGLUTATHIONE HYDROLASE GLOC"/>
    <property type="match status" value="1"/>
</dbReference>
<dbReference type="GO" id="GO:0046872">
    <property type="term" value="F:metal ion binding"/>
    <property type="evidence" value="ECO:0007669"/>
    <property type="project" value="UniProtKB-KW"/>
</dbReference>
<dbReference type="Pfam" id="PF00753">
    <property type="entry name" value="Lactamase_B"/>
    <property type="match status" value="1"/>
</dbReference>
<dbReference type="InterPro" id="IPR036866">
    <property type="entry name" value="RibonucZ/Hydroxyglut_hydro"/>
</dbReference>
<keyword evidence="7" id="KW-1185">Reference proteome</keyword>
<sequence>MSNPTNTFEILTWVVGPLQTSIYAIACTRTNKAVHIDCGGQAQKVLNDLKTQGFELEAIWQTHAHIDHIAGLPEIAVHSDAPIYMHPADQPLYQAAPQQAQRFGLNLSGGLPEIDHELHDNQQLSVGDLRAQVLFLPGHSPGSVGFYFEELDLLFGGDVIFAGSIGRVDLPGSSVDQMRASLERLKSLPDTTRVLPGHGPATTLGQEKRFNPFMQGF</sequence>
<comment type="cofactor">
    <cofactor evidence="1">
        <name>Zn(2+)</name>
        <dbReference type="ChEBI" id="CHEBI:29105"/>
    </cofactor>
</comment>
<comment type="caution">
    <text evidence="6">The sequence shown here is derived from an EMBL/GenBank/DDBJ whole genome shotgun (WGS) entry which is preliminary data.</text>
</comment>
<evidence type="ECO:0000256" key="3">
    <source>
        <dbReference type="ARBA" id="ARBA00022801"/>
    </source>
</evidence>
<dbReference type="EMBL" id="QHKO01000006">
    <property type="protein sequence ID" value="RAL21254.1"/>
    <property type="molecule type" value="Genomic_DNA"/>
</dbReference>
<name>A0A328C4D7_9DELT</name>
<evidence type="ECO:0000313" key="7">
    <source>
        <dbReference type="Proteomes" id="UP000249169"/>
    </source>
</evidence>
<dbReference type="InterPro" id="IPR001279">
    <property type="entry name" value="Metallo-B-lactamas"/>
</dbReference>
<evidence type="ECO:0000256" key="2">
    <source>
        <dbReference type="ARBA" id="ARBA00022723"/>
    </source>
</evidence>
<dbReference type="Proteomes" id="UP000249169">
    <property type="component" value="Unassembled WGS sequence"/>
</dbReference>
<dbReference type="Gene3D" id="3.60.15.10">
    <property type="entry name" value="Ribonuclease Z/Hydroxyacylglutathione hydrolase-like"/>
    <property type="match status" value="1"/>
</dbReference>
<keyword evidence="2" id="KW-0479">Metal-binding</keyword>
<feature type="domain" description="Metallo-beta-lactamase" evidence="5">
    <location>
        <begin position="19"/>
        <end position="198"/>
    </location>
</feature>
<dbReference type="RefSeq" id="WP_111730542.1">
    <property type="nucleotide sequence ID" value="NZ_QHKO01000006.1"/>
</dbReference>
<evidence type="ECO:0000256" key="4">
    <source>
        <dbReference type="ARBA" id="ARBA00022833"/>
    </source>
</evidence>
<evidence type="ECO:0000259" key="5">
    <source>
        <dbReference type="SMART" id="SM00849"/>
    </source>
</evidence>
<evidence type="ECO:0000313" key="6">
    <source>
        <dbReference type="EMBL" id="RAL21254.1"/>
    </source>
</evidence>
<keyword evidence="3 6" id="KW-0378">Hydrolase</keyword>
<protein>
    <submittedName>
        <fullName evidence="6">Hydrolase</fullName>
    </submittedName>
</protein>
<proteinExistence type="predicted"/>
<dbReference type="OrthoDB" id="9802991at2"/>
<evidence type="ECO:0000256" key="1">
    <source>
        <dbReference type="ARBA" id="ARBA00001947"/>
    </source>
</evidence>